<accession>A0A4P6PC24</accession>
<feature type="transmembrane region" description="Helical" evidence="6">
    <location>
        <begin position="86"/>
        <end position="107"/>
    </location>
</feature>
<keyword evidence="4 6" id="KW-1133">Transmembrane helix</keyword>
<organism evidence="7 8">
    <name type="scientific">Litorilituus sediminis</name>
    <dbReference type="NCBI Taxonomy" id="718192"/>
    <lineage>
        <taxon>Bacteria</taxon>
        <taxon>Pseudomonadati</taxon>
        <taxon>Pseudomonadota</taxon>
        <taxon>Gammaproteobacteria</taxon>
        <taxon>Alteromonadales</taxon>
        <taxon>Colwelliaceae</taxon>
        <taxon>Litorilituus</taxon>
    </lineage>
</organism>
<protein>
    <submittedName>
        <fullName evidence="7">CidA/LrgA family protein</fullName>
    </submittedName>
</protein>
<dbReference type="Pfam" id="PF03788">
    <property type="entry name" value="LrgA"/>
    <property type="match status" value="1"/>
</dbReference>
<keyword evidence="3 6" id="KW-0812">Transmembrane</keyword>
<dbReference type="PANTHER" id="PTHR33931:SF2">
    <property type="entry name" value="HOLIN-LIKE PROTEIN CIDA"/>
    <property type="match status" value="1"/>
</dbReference>
<evidence type="ECO:0000256" key="4">
    <source>
        <dbReference type="ARBA" id="ARBA00022989"/>
    </source>
</evidence>
<sequence length="121" mass="13299">MKNALYTLVIIIMCLGVGKLINHYIALLPASLYGMLIYCLLLQLRLVNYDTVSKANLWLIKHMGVFFVPAGVGIVNHLGLIQQHGLAIIAIIFISTFILLTLVGVLAEKLLTSTKEPTAHD</sequence>
<dbReference type="InterPro" id="IPR005538">
    <property type="entry name" value="LrgA/CidA"/>
</dbReference>
<keyword evidence="8" id="KW-1185">Reference proteome</keyword>
<dbReference type="GO" id="GO:0005886">
    <property type="term" value="C:plasma membrane"/>
    <property type="evidence" value="ECO:0007669"/>
    <property type="project" value="UniProtKB-SubCell"/>
</dbReference>
<dbReference type="AlphaFoldDB" id="A0A4P6PC24"/>
<evidence type="ECO:0000256" key="1">
    <source>
        <dbReference type="ARBA" id="ARBA00004651"/>
    </source>
</evidence>
<evidence type="ECO:0000256" key="5">
    <source>
        <dbReference type="ARBA" id="ARBA00023136"/>
    </source>
</evidence>
<dbReference type="RefSeq" id="WP_130603874.1">
    <property type="nucleotide sequence ID" value="NZ_CP034759.1"/>
</dbReference>
<dbReference type="EMBL" id="CP034759">
    <property type="protein sequence ID" value="QBG37207.1"/>
    <property type="molecule type" value="Genomic_DNA"/>
</dbReference>
<evidence type="ECO:0000256" key="6">
    <source>
        <dbReference type="SAM" id="Phobius"/>
    </source>
</evidence>
<dbReference type="Proteomes" id="UP000290244">
    <property type="component" value="Chromosome"/>
</dbReference>
<reference evidence="7 8" key="1">
    <citation type="submission" date="2018-12" db="EMBL/GenBank/DDBJ databases">
        <title>Complete genome of Litorilituus sediminis.</title>
        <authorList>
            <person name="Liu A."/>
            <person name="Rong J."/>
        </authorList>
    </citation>
    <scope>NUCLEOTIDE SEQUENCE [LARGE SCALE GENOMIC DNA]</scope>
    <source>
        <strain evidence="7 8">JCM 17549</strain>
    </source>
</reference>
<evidence type="ECO:0000256" key="3">
    <source>
        <dbReference type="ARBA" id="ARBA00022692"/>
    </source>
</evidence>
<dbReference type="OrthoDB" id="385012at2"/>
<evidence type="ECO:0000313" key="8">
    <source>
        <dbReference type="Proteomes" id="UP000290244"/>
    </source>
</evidence>
<name>A0A4P6PC24_9GAMM</name>
<evidence type="ECO:0000256" key="2">
    <source>
        <dbReference type="ARBA" id="ARBA00022475"/>
    </source>
</evidence>
<dbReference type="PANTHER" id="PTHR33931">
    <property type="entry name" value="HOLIN-LIKE PROTEIN CIDA-RELATED"/>
    <property type="match status" value="1"/>
</dbReference>
<evidence type="ECO:0000313" key="7">
    <source>
        <dbReference type="EMBL" id="QBG37207.1"/>
    </source>
</evidence>
<proteinExistence type="predicted"/>
<keyword evidence="2" id="KW-1003">Cell membrane</keyword>
<dbReference type="KEGG" id="lsd:EMK97_16445"/>
<gene>
    <name evidence="7" type="ORF">EMK97_16445</name>
</gene>
<comment type="subcellular location">
    <subcellularLocation>
        <location evidence="1">Cell membrane</location>
        <topology evidence="1">Multi-pass membrane protein</topology>
    </subcellularLocation>
</comment>
<feature type="transmembrane region" description="Helical" evidence="6">
    <location>
        <begin position="59"/>
        <end position="80"/>
    </location>
</feature>
<keyword evidence="5 6" id="KW-0472">Membrane</keyword>